<dbReference type="PROSITE" id="PS01312">
    <property type="entry name" value="SECA"/>
    <property type="match status" value="1"/>
</dbReference>
<evidence type="ECO:0000256" key="6">
    <source>
        <dbReference type="ARBA" id="ARBA00022840"/>
    </source>
</evidence>
<keyword evidence="16" id="KW-1185">Reference proteome</keyword>
<keyword evidence="7 11" id="KW-0653">Protein transport</keyword>
<comment type="similarity">
    <text evidence="11">Belongs to the SecA family.</text>
</comment>
<evidence type="ECO:0000256" key="3">
    <source>
        <dbReference type="ARBA" id="ARBA00022490"/>
    </source>
</evidence>
<keyword evidence="10 11" id="KW-0472">Membrane</keyword>
<protein>
    <recommendedName>
        <fullName evidence="11">Protein translocase subunit SecA</fullName>
        <ecNumber evidence="11">7.4.2.8</ecNumber>
    </recommendedName>
</protein>
<feature type="binding site" evidence="11">
    <location>
        <position position="541"/>
    </location>
    <ligand>
        <name>ATP</name>
        <dbReference type="ChEBI" id="CHEBI:30616"/>
    </ligand>
</feature>
<feature type="domain" description="Helicase C-terminal" evidence="13">
    <location>
        <begin position="452"/>
        <end position="618"/>
    </location>
</feature>
<evidence type="ECO:0000256" key="10">
    <source>
        <dbReference type="ARBA" id="ARBA00023136"/>
    </source>
</evidence>
<comment type="catalytic activity">
    <reaction evidence="11">
        <text>ATP + H2O + cellular proteinSide 1 = ADP + phosphate + cellular proteinSide 2.</text>
        <dbReference type="EC" id="7.4.2.8"/>
    </reaction>
</comment>
<dbReference type="InterPro" id="IPR027417">
    <property type="entry name" value="P-loop_NTPase"/>
</dbReference>
<dbReference type="GO" id="GO:0043952">
    <property type="term" value="P:protein transport by the Sec complex"/>
    <property type="evidence" value="ECO:0007669"/>
    <property type="project" value="TreeGrafter"/>
</dbReference>
<gene>
    <name evidence="11" type="primary">secA</name>
    <name evidence="15" type="ORF">H8F01_20045</name>
</gene>
<keyword evidence="9 11" id="KW-0811">Translocation</keyword>
<proteinExistence type="inferred from homology"/>
<dbReference type="InterPro" id="IPR000185">
    <property type="entry name" value="SecA"/>
</dbReference>
<dbReference type="GO" id="GO:0005829">
    <property type="term" value="C:cytosol"/>
    <property type="evidence" value="ECO:0007669"/>
    <property type="project" value="TreeGrafter"/>
</dbReference>
<dbReference type="GO" id="GO:0008564">
    <property type="term" value="F:protein-exporting ATPase activity"/>
    <property type="evidence" value="ECO:0007669"/>
    <property type="project" value="UniProtKB-EC"/>
</dbReference>
<dbReference type="InterPro" id="IPR044722">
    <property type="entry name" value="SecA_SF2_C"/>
</dbReference>
<dbReference type="GO" id="GO:0017038">
    <property type="term" value="P:protein import"/>
    <property type="evidence" value="ECO:0007669"/>
    <property type="project" value="InterPro"/>
</dbReference>
<dbReference type="GO" id="GO:0031522">
    <property type="term" value="C:cell envelope Sec protein transport complex"/>
    <property type="evidence" value="ECO:0007669"/>
    <property type="project" value="TreeGrafter"/>
</dbReference>
<keyword evidence="1 11" id="KW-0813">Transport</keyword>
<dbReference type="GO" id="GO:0006605">
    <property type="term" value="P:protein targeting"/>
    <property type="evidence" value="ECO:0007669"/>
    <property type="project" value="UniProtKB-UniRule"/>
</dbReference>
<dbReference type="PROSITE" id="PS51194">
    <property type="entry name" value="HELICASE_CTER"/>
    <property type="match status" value="1"/>
</dbReference>
<dbReference type="GO" id="GO:0005886">
    <property type="term" value="C:plasma membrane"/>
    <property type="evidence" value="ECO:0007669"/>
    <property type="project" value="UniProtKB-SubCell"/>
</dbReference>
<evidence type="ECO:0000256" key="9">
    <source>
        <dbReference type="ARBA" id="ARBA00023010"/>
    </source>
</evidence>
<dbReference type="SUPFAM" id="SSF52540">
    <property type="entry name" value="P-loop containing nucleoside triphosphate hydrolases"/>
    <property type="match status" value="2"/>
</dbReference>
<organism evidence="15 16">
    <name type="scientific">Dyella telluris</name>
    <dbReference type="NCBI Taxonomy" id="2763498"/>
    <lineage>
        <taxon>Bacteria</taxon>
        <taxon>Pseudomonadati</taxon>
        <taxon>Pseudomonadota</taxon>
        <taxon>Gammaproteobacteria</taxon>
        <taxon>Lysobacterales</taxon>
        <taxon>Rhodanobacteraceae</taxon>
        <taxon>Dyella</taxon>
    </lineage>
</organism>
<evidence type="ECO:0000256" key="1">
    <source>
        <dbReference type="ARBA" id="ARBA00022448"/>
    </source>
</evidence>
<dbReference type="PANTHER" id="PTHR30612">
    <property type="entry name" value="SECA INNER MEMBRANE COMPONENT OF SEC PROTEIN SECRETION SYSTEM"/>
    <property type="match status" value="1"/>
</dbReference>
<dbReference type="RefSeq" id="WP_187056765.1">
    <property type="nucleotide sequence ID" value="NZ_CP060412.1"/>
</dbReference>
<dbReference type="CDD" id="cd18803">
    <property type="entry name" value="SF2_C_secA"/>
    <property type="match status" value="1"/>
</dbReference>
<evidence type="ECO:0000256" key="5">
    <source>
        <dbReference type="ARBA" id="ARBA00022741"/>
    </source>
</evidence>
<evidence type="ECO:0000256" key="8">
    <source>
        <dbReference type="ARBA" id="ARBA00022967"/>
    </source>
</evidence>
<dbReference type="KEGG" id="dtl:H8F01_20045"/>
<keyword evidence="3 11" id="KW-0963">Cytoplasm</keyword>
<evidence type="ECO:0000259" key="13">
    <source>
        <dbReference type="PROSITE" id="PS51194"/>
    </source>
</evidence>
<dbReference type="PRINTS" id="PR00906">
    <property type="entry name" value="SECA"/>
</dbReference>
<dbReference type="SMART" id="SM00957">
    <property type="entry name" value="SecA_DEAD"/>
    <property type="match status" value="1"/>
</dbReference>
<dbReference type="AlphaFoldDB" id="A0A7G8Q3E5"/>
<dbReference type="GO" id="GO:0065002">
    <property type="term" value="P:intracellular protein transmembrane transport"/>
    <property type="evidence" value="ECO:0007669"/>
    <property type="project" value="UniProtKB-UniRule"/>
</dbReference>
<feature type="domain" description="Helicase ATP-binding" evidence="12">
    <location>
        <begin position="118"/>
        <end position="293"/>
    </location>
</feature>
<dbReference type="Pfam" id="PF01043">
    <property type="entry name" value="SecA_PP_bind"/>
    <property type="match status" value="1"/>
</dbReference>
<dbReference type="PROSITE" id="PS51192">
    <property type="entry name" value="HELICASE_ATP_BIND_1"/>
    <property type="match status" value="1"/>
</dbReference>
<reference evidence="15 16" key="1">
    <citation type="submission" date="2020-08" db="EMBL/GenBank/DDBJ databases">
        <title>Dyella sp. G9 isolated from forest soil.</title>
        <authorList>
            <person name="Fu J."/>
            <person name="Qiu L."/>
        </authorList>
    </citation>
    <scope>NUCLEOTIDE SEQUENCE [LARGE SCALE GENOMIC DNA]</scope>
    <source>
        <strain evidence="15 16">G9</strain>
    </source>
</reference>
<comment type="function">
    <text evidence="11">Part of the Sec protein translocase complex. Interacts with the SecYEG preprotein conducting channel. Has a central role in coupling the hydrolysis of ATP to the transfer of proteins into and across the cell membrane, serving both as a receptor for the preprotein-SecB complex and as an ATP-driven molecular motor driving the stepwise translocation of polypeptide chains across the membrane.</text>
</comment>
<dbReference type="InterPro" id="IPR020937">
    <property type="entry name" value="SecA_CS"/>
</dbReference>
<keyword evidence="6 11" id="KW-0067">ATP-binding</keyword>
<dbReference type="SUPFAM" id="SSF81767">
    <property type="entry name" value="Pre-protein crosslinking domain of SecA"/>
    <property type="match status" value="1"/>
</dbReference>
<feature type="domain" description="SecA family profile" evidence="14">
    <location>
        <begin position="32"/>
        <end position="619"/>
    </location>
</feature>
<evidence type="ECO:0000259" key="14">
    <source>
        <dbReference type="PROSITE" id="PS51196"/>
    </source>
</evidence>
<evidence type="ECO:0000313" key="16">
    <source>
        <dbReference type="Proteomes" id="UP000515873"/>
    </source>
</evidence>
<dbReference type="Pfam" id="PF07517">
    <property type="entry name" value="SecA_DEAD"/>
    <property type="match status" value="1"/>
</dbReference>
<keyword evidence="8 11" id="KW-1278">Translocase</keyword>
<dbReference type="EC" id="7.4.2.8" evidence="11"/>
<evidence type="ECO:0000259" key="12">
    <source>
        <dbReference type="PROSITE" id="PS51192"/>
    </source>
</evidence>
<dbReference type="PANTHER" id="PTHR30612:SF0">
    <property type="entry name" value="CHLOROPLAST PROTEIN-TRANSPORTING ATPASE"/>
    <property type="match status" value="1"/>
</dbReference>
<feature type="binding site" evidence="11">
    <location>
        <begin position="134"/>
        <end position="138"/>
    </location>
    <ligand>
        <name>ATP</name>
        <dbReference type="ChEBI" id="CHEBI:30616"/>
    </ligand>
</feature>
<keyword evidence="5 11" id="KW-0547">Nucleotide-binding</keyword>
<feature type="binding site" evidence="11">
    <location>
        <position position="116"/>
    </location>
    <ligand>
        <name>ATP</name>
        <dbReference type="ChEBI" id="CHEBI:30616"/>
    </ligand>
</feature>
<dbReference type="Gene3D" id="3.40.50.300">
    <property type="entry name" value="P-loop containing nucleotide triphosphate hydrolases"/>
    <property type="match status" value="2"/>
</dbReference>
<dbReference type="HAMAP" id="MF_01382">
    <property type="entry name" value="SecA"/>
    <property type="match status" value="1"/>
</dbReference>
<dbReference type="Proteomes" id="UP000515873">
    <property type="component" value="Chromosome"/>
</dbReference>
<evidence type="ECO:0000256" key="7">
    <source>
        <dbReference type="ARBA" id="ARBA00022927"/>
    </source>
</evidence>
<dbReference type="FunFam" id="3.40.50.300:FF:000429">
    <property type="entry name" value="Preprotein translocase subunit SecA"/>
    <property type="match status" value="1"/>
</dbReference>
<evidence type="ECO:0000313" key="15">
    <source>
        <dbReference type="EMBL" id="QNK01303.1"/>
    </source>
</evidence>
<dbReference type="InterPro" id="IPR011115">
    <property type="entry name" value="SecA_DEAD"/>
</dbReference>
<dbReference type="SMART" id="SM00958">
    <property type="entry name" value="SecA_PP_bind"/>
    <property type="match status" value="1"/>
</dbReference>
<keyword evidence="4" id="KW-0997">Cell inner membrane</keyword>
<keyword evidence="2 11" id="KW-1003">Cell membrane</keyword>
<dbReference type="InterPro" id="IPR014001">
    <property type="entry name" value="Helicase_ATP-bd"/>
</dbReference>
<comment type="subunit">
    <text evidence="11">Monomer and homodimer. Part of the essential Sec protein translocation apparatus which comprises SecA, SecYEG and auxiliary proteins SecDF-YajC and YidC.</text>
</comment>
<dbReference type="InterPro" id="IPR011130">
    <property type="entry name" value="SecA_preprotein_X-link_dom"/>
</dbReference>
<sequence>MSDVRALLAGKRLLLGDGPYLERLDARHSPWEQRLRGWLGKLPRLDRRKVRHFLAATAAREGAARALDDEGLRAALHESTRAMRLTGFTDPMLATAFALIREASRRTLGMRHHDVQLLAGRTLLQGRLAEMSTGEGKTLAATLAACTAALTGAAVHVVTVNDYLAQRDAEHNQKLFEFLGLDVGVVLQDMQAAQRRDAYRANITYVSNKELTFDYLKDCIAIGEMSLMQQRVRALGGGRTSEPPILRGLHIAIIDEADSVLIDEASTPLIISETLPDDLDPQIYRQSIDLAQALQPGLHYAHGAHRDIWLTPQGKRHVRETMRPLGGLWQSTLWREEFVQKALSAVHGFVRDQHYILADGKVQIVDESTGRVMPDRTWERGLHQMIECKEGCEISGQRRTLAQITYQRFFGRYLLLCGMTGTAQEVATEVKRAYDLPVTRIPTHKPSRRRRMADQVYAHSDRRWESVATRAATMATTGRSVLVGTRSVEASEQLSRLFEQHGVEHTVLNARQDQGEADTVALAGQPGRITVATNMAGRGTDIKLAAEVEALGGLHVILTEFHESARVDRQLFGRCARQGNPGTTEAIVCLDDELFRRFVPSFERRIVAAIVRGGHQSSRWFRRWVTHVQGRAERHYRRQRIDTTQRDSQWVKALGFVGKTRK</sequence>
<accession>A0A7G8Q3E5</accession>
<dbReference type="Gene3D" id="3.90.1440.10">
    <property type="entry name" value="SecA, preprotein cross-linking domain"/>
    <property type="match status" value="1"/>
</dbReference>
<dbReference type="CDD" id="cd17928">
    <property type="entry name" value="DEXDc_SecA"/>
    <property type="match status" value="1"/>
</dbReference>
<name>A0A7G8Q3E5_9GAMM</name>
<evidence type="ECO:0000256" key="2">
    <source>
        <dbReference type="ARBA" id="ARBA00022475"/>
    </source>
</evidence>
<dbReference type="InterPro" id="IPR014018">
    <property type="entry name" value="SecA_motor_DEAD"/>
</dbReference>
<dbReference type="InterPro" id="IPR001650">
    <property type="entry name" value="Helicase_C-like"/>
</dbReference>
<dbReference type="Pfam" id="PF21090">
    <property type="entry name" value="P-loop_SecA"/>
    <property type="match status" value="1"/>
</dbReference>
<comment type="subcellular location">
    <subcellularLocation>
        <location evidence="11">Cell membrane</location>
        <topology evidence="11">Peripheral membrane protein</topology>
        <orientation evidence="11">Cytoplasmic side</orientation>
    </subcellularLocation>
    <subcellularLocation>
        <location evidence="11">Cytoplasm</location>
    </subcellularLocation>
    <text evidence="11">Distribution is 50-50.</text>
</comment>
<dbReference type="PROSITE" id="PS51196">
    <property type="entry name" value="SECA_MOTOR_DEAD"/>
    <property type="match status" value="1"/>
</dbReference>
<evidence type="ECO:0000256" key="11">
    <source>
        <dbReference type="HAMAP-Rule" id="MF_01382"/>
    </source>
</evidence>
<dbReference type="InterPro" id="IPR036670">
    <property type="entry name" value="SecA_X-link_sf"/>
</dbReference>
<dbReference type="GO" id="GO:0005524">
    <property type="term" value="F:ATP binding"/>
    <property type="evidence" value="ECO:0007669"/>
    <property type="project" value="UniProtKB-UniRule"/>
</dbReference>
<dbReference type="EMBL" id="CP060412">
    <property type="protein sequence ID" value="QNK01303.1"/>
    <property type="molecule type" value="Genomic_DNA"/>
</dbReference>
<evidence type="ECO:0000256" key="4">
    <source>
        <dbReference type="ARBA" id="ARBA00022519"/>
    </source>
</evidence>